<evidence type="ECO:0000256" key="1">
    <source>
        <dbReference type="SAM" id="MobiDB-lite"/>
    </source>
</evidence>
<evidence type="ECO:0000313" key="3">
    <source>
        <dbReference type="EMBL" id="GAA3823774.1"/>
    </source>
</evidence>
<feature type="signal peptide" evidence="2">
    <location>
        <begin position="1"/>
        <end position="20"/>
    </location>
</feature>
<organism evidence="3 4">
    <name type="scientific">Amycolatopsis tucumanensis</name>
    <dbReference type="NCBI Taxonomy" id="401106"/>
    <lineage>
        <taxon>Bacteria</taxon>
        <taxon>Bacillati</taxon>
        <taxon>Actinomycetota</taxon>
        <taxon>Actinomycetes</taxon>
        <taxon>Pseudonocardiales</taxon>
        <taxon>Pseudonocardiaceae</taxon>
        <taxon>Amycolatopsis</taxon>
    </lineage>
</organism>
<sequence length="195" mass="19852">MNRIALAALLVLLVSCSAPASPAPPPPPSTSEAPPDPAPVRATLLTADEAHRIGFTSAAAPQNGPKQLIGACTLPSDAHIVQTQQNNWYTGDILSAGVSLRQVTAQYDGAVDVVGEFRTGCAKGVEVPFAPGAASCTETESAFDERTCVLVMAHGDLVTAAVLDVTGNAPGKVRTTAQNALTALTALLPTAVSRA</sequence>
<evidence type="ECO:0000313" key="4">
    <source>
        <dbReference type="Proteomes" id="UP001501624"/>
    </source>
</evidence>
<feature type="region of interest" description="Disordered" evidence="1">
    <location>
        <begin position="20"/>
        <end position="39"/>
    </location>
</feature>
<dbReference type="EMBL" id="BAABCM010000006">
    <property type="protein sequence ID" value="GAA3823774.1"/>
    <property type="molecule type" value="Genomic_DNA"/>
</dbReference>
<proteinExistence type="predicted"/>
<comment type="caution">
    <text evidence="3">The sequence shown here is derived from an EMBL/GenBank/DDBJ whole genome shotgun (WGS) entry which is preliminary data.</text>
</comment>
<gene>
    <name evidence="3" type="ORF">GCM10022380_48360</name>
</gene>
<feature type="chain" id="PRO_5046296453" description="DUF3558 domain-containing protein" evidence="2">
    <location>
        <begin position="21"/>
        <end position="195"/>
    </location>
</feature>
<protein>
    <recommendedName>
        <fullName evidence="5">DUF3558 domain-containing protein</fullName>
    </recommendedName>
</protein>
<dbReference type="Proteomes" id="UP001501624">
    <property type="component" value="Unassembled WGS sequence"/>
</dbReference>
<keyword evidence="2" id="KW-0732">Signal</keyword>
<reference evidence="4" key="1">
    <citation type="journal article" date="2019" name="Int. J. Syst. Evol. Microbiol.">
        <title>The Global Catalogue of Microorganisms (GCM) 10K type strain sequencing project: providing services to taxonomists for standard genome sequencing and annotation.</title>
        <authorList>
            <consortium name="The Broad Institute Genomics Platform"/>
            <consortium name="The Broad Institute Genome Sequencing Center for Infectious Disease"/>
            <person name="Wu L."/>
            <person name="Ma J."/>
        </authorList>
    </citation>
    <scope>NUCLEOTIDE SEQUENCE [LARGE SCALE GENOMIC DNA]</scope>
    <source>
        <strain evidence="4">JCM 17017</strain>
    </source>
</reference>
<dbReference type="RefSeq" id="WP_237339900.1">
    <property type="nucleotide sequence ID" value="NZ_BAABCM010000006.1"/>
</dbReference>
<name>A0ABP7IQA4_9PSEU</name>
<accession>A0ABP7IQA4</accession>
<keyword evidence="4" id="KW-1185">Reference proteome</keyword>
<feature type="compositionally biased region" description="Pro residues" evidence="1">
    <location>
        <begin position="21"/>
        <end position="38"/>
    </location>
</feature>
<dbReference type="PROSITE" id="PS51257">
    <property type="entry name" value="PROKAR_LIPOPROTEIN"/>
    <property type="match status" value="1"/>
</dbReference>
<evidence type="ECO:0000256" key="2">
    <source>
        <dbReference type="SAM" id="SignalP"/>
    </source>
</evidence>
<evidence type="ECO:0008006" key="5">
    <source>
        <dbReference type="Google" id="ProtNLM"/>
    </source>
</evidence>